<dbReference type="PRINTS" id="PR00109">
    <property type="entry name" value="TYRKINASE"/>
</dbReference>
<feature type="region of interest" description="Disordered" evidence="11">
    <location>
        <begin position="2310"/>
        <end position="2332"/>
    </location>
</feature>
<dbReference type="PANTHER" id="PTHR46900:SF2">
    <property type="entry name" value="TYROSINE-PROTEIN PHOSPHATASE NON-RECEPTOR TYPE 13"/>
    <property type="match status" value="1"/>
</dbReference>
<feature type="region of interest" description="Disordered" evidence="11">
    <location>
        <begin position="2223"/>
        <end position="2245"/>
    </location>
</feature>
<reference evidence="18" key="1">
    <citation type="submission" date="2024-02" db="UniProtKB">
        <authorList>
            <consortium name="WormBaseParasite"/>
        </authorList>
    </citation>
    <scope>IDENTIFICATION</scope>
</reference>
<keyword evidence="3" id="KW-0808">Transferase</keyword>
<dbReference type="InterPro" id="IPR014352">
    <property type="entry name" value="FERM/acyl-CoA-bd_prot_sf"/>
</dbReference>
<feature type="compositionally biased region" description="Polar residues" evidence="11">
    <location>
        <begin position="566"/>
        <end position="579"/>
    </location>
</feature>
<dbReference type="PROSITE" id="PS00661">
    <property type="entry name" value="FERM_2"/>
    <property type="match status" value="1"/>
</dbReference>
<dbReference type="SUPFAM" id="SSF50729">
    <property type="entry name" value="PH domain-like"/>
    <property type="match status" value="1"/>
</dbReference>
<accession>A0AAF5DN19</accession>
<dbReference type="Gene3D" id="1.10.510.10">
    <property type="entry name" value="Transferase(Phosphotransferase) domain 1"/>
    <property type="match status" value="1"/>
</dbReference>
<dbReference type="InterPro" id="IPR019749">
    <property type="entry name" value="Band_41_domain"/>
</dbReference>
<dbReference type="GO" id="GO:0008284">
    <property type="term" value="P:positive regulation of cell population proliferation"/>
    <property type="evidence" value="ECO:0007669"/>
    <property type="project" value="UniProtKB-ARBA"/>
</dbReference>
<evidence type="ECO:0000256" key="10">
    <source>
        <dbReference type="PROSITE-ProRule" id="PRU10141"/>
    </source>
</evidence>
<feature type="binding site" evidence="10">
    <location>
        <position position="162"/>
    </location>
    <ligand>
        <name>ATP</name>
        <dbReference type="ChEBI" id="CHEBI:30616"/>
    </ligand>
</feature>
<dbReference type="PROSITE" id="PS50057">
    <property type="entry name" value="FERM_3"/>
    <property type="match status" value="1"/>
</dbReference>
<dbReference type="InterPro" id="IPR000719">
    <property type="entry name" value="Prot_kinase_dom"/>
</dbReference>
<evidence type="ECO:0000256" key="9">
    <source>
        <dbReference type="ARBA" id="ARBA00047899"/>
    </source>
</evidence>
<feature type="domain" description="PDZ" evidence="14">
    <location>
        <begin position="2501"/>
        <end position="2583"/>
    </location>
</feature>
<dbReference type="InterPro" id="IPR018979">
    <property type="entry name" value="FERM_N"/>
</dbReference>
<evidence type="ECO:0000256" key="3">
    <source>
        <dbReference type="ARBA" id="ARBA00022679"/>
    </source>
</evidence>
<dbReference type="PANTHER" id="PTHR46900">
    <property type="entry name" value="TYROSINE-PROTEIN PHOSPHATASE NON-RECEPTOR TYPE 13"/>
    <property type="match status" value="1"/>
</dbReference>
<dbReference type="Gene3D" id="3.10.20.90">
    <property type="entry name" value="Phosphatidylinositol 3-kinase Catalytic Subunit, Chain A, domain 1"/>
    <property type="match status" value="1"/>
</dbReference>
<feature type="compositionally biased region" description="Polar residues" evidence="11">
    <location>
        <begin position="2223"/>
        <end position="2236"/>
    </location>
</feature>
<dbReference type="Pfam" id="PF09379">
    <property type="entry name" value="FERM_N"/>
    <property type="match status" value="1"/>
</dbReference>
<keyword evidence="7 10" id="KW-0067">ATP-binding</keyword>
<feature type="compositionally biased region" description="Low complexity" evidence="11">
    <location>
        <begin position="545"/>
        <end position="560"/>
    </location>
</feature>
<dbReference type="InterPro" id="IPR011993">
    <property type="entry name" value="PH-like_dom_sf"/>
</dbReference>
<dbReference type="SUPFAM" id="SSF50156">
    <property type="entry name" value="PDZ domain-like"/>
    <property type="match status" value="3"/>
</dbReference>
<dbReference type="PROSITE" id="PS00107">
    <property type="entry name" value="PROTEIN_KINASE_ATP"/>
    <property type="match status" value="1"/>
</dbReference>
<dbReference type="Proteomes" id="UP000035681">
    <property type="component" value="Unplaced"/>
</dbReference>
<dbReference type="AlphaFoldDB" id="A0AAF5DN19"/>
<feature type="domain" description="CRIB" evidence="15">
    <location>
        <begin position="498"/>
        <end position="512"/>
    </location>
</feature>
<feature type="region of interest" description="Disordered" evidence="11">
    <location>
        <begin position="1343"/>
        <end position="1367"/>
    </location>
</feature>
<dbReference type="SUPFAM" id="SSF56112">
    <property type="entry name" value="Protein kinase-like (PK-like)"/>
    <property type="match status" value="1"/>
</dbReference>
<evidence type="ECO:0000259" key="14">
    <source>
        <dbReference type="PROSITE" id="PS50106"/>
    </source>
</evidence>
<dbReference type="GO" id="GO:0005524">
    <property type="term" value="F:ATP binding"/>
    <property type="evidence" value="ECO:0007669"/>
    <property type="project" value="UniProtKB-UniRule"/>
</dbReference>
<name>A0AAF5DN19_STRER</name>
<dbReference type="Gene3D" id="1.20.80.10">
    <property type="match status" value="1"/>
</dbReference>
<dbReference type="SMART" id="SM00295">
    <property type="entry name" value="B41"/>
    <property type="match status" value="1"/>
</dbReference>
<dbReference type="PROSITE" id="PS50011">
    <property type="entry name" value="PROTEIN_KINASE_DOM"/>
    <property type="match status" value="1"/>
</dbReference>
<dbReference type="CDD" id="cd14473">
    <property type="entry name" value="FERM_B-lobe"/>
    <property type="match status" value="1"/>
</dbReference>
<keyword evidence="2" id="KW-0728">SH3 domain</keyword>
<evidence type="ECO:0000256" key="2">
    <source>
        <dbReference type="ARBA" id="ARBA00022443"/>
    </source>
</evidence>
<dbReference type="SUPFAM" id="SSF47031">
    <property type="entry name" value="Second domain of FERM"/>
    <property type="match status" value="1"/>
</dbReference>
<dbReference type="InterPro" id="IPR019747">
    <property type="entry name" value="FERM_CS"/>
</dbReference>
<dbReference type="PROSITE" id="PS50108">
    <property type="entry name" value="CRIB"/>
    <property type="match status" value="1"/>
</dbReference>
<feature type="domain" description="FERM" evidence="13">
    <location>
        <begin position="1640"/>
        <end position="1956"/>
    </location>
</feature>
<dbReference type="SMART" id="SM00219">
    <property type="entry name" value="TyrKc"/>
    <property type="match status" value="1"/>
</dbReference>
<dbReference type="SMART" id="SM00285">
    <property type="entry name" value="PBD"/>
    <property type="match status" value="1"/>
</dbReference>
<dbReference type="InterPro" id="IPR001478">
    <property type="entry name" value="PDZ"/>
</dbReference>
<dbReference type="Gene3D" id="3.30.200.20">
    <property type="entry name" value="Phosphorylase Kinase, domain 1"/>
    <property type="match status" value="1"/>
</dbReference>
<evidence type="ECO:0000256" key="7">
    <source>
        <dbReference type="ARBA" id="ARBA00022840"/>
    </source>
</evidence>
<dbReference type="Gene3D" id="2.30.29.30">
    <property type="entry name" value="Pleckstrin-homology domain (PH domain)/Phosphotyrosine-binding domain (PTB)"/>
    <property type="match status" value="1"/>
</dbReference>
<dbReference type="CDD" id="cd00136">
    <property type="entry name" value="PDZ_canonical"/>
    <property type="match status" value="2"/>
</dbReference>
<dbReference type="Pfam" id="PF22931">
    <property type="entry name" value="SAM_TNK"/>
    <property type="match status" value="1"/>
</dbReference>
<dbReference type="PRINTS" id="PR00935">
    <property type="entry name" value="BAND41"/>
</dbReference>
<evidence type="ECO:0000259" key="12">
    <source>
        <dbReference type="PROSITE" id="PS50011"/>
    </source>
</evidence>
<dbReference type="Pfam" id="PF00373">
    <property type="entry name" value="FERM_M"/>
    <property type="match status" value="1"/>
</dbReference>
<evidence type="ECO:0000259" key="15">
    <source>
        <dbReference type="PROSITE" id="PS50108"/>
    </source>
</evidence>
<dbReference type="InterPro" id="IPR000095">
    <property type="entry name" value="CRIB_dom"/>
</dbReference>
<evidence type="ECO:0000256" key="8">
    <source>
        <dbReference type="ARBA" id="ARBA00023137"/>
    </source>
</evidence>
<proteinExistence type="predicted"/>
<keyword evidence="5 10" id="KW-0547">Nucleotide-binding</keyword>
<dbReference type="InterPro" id="IPR020635">
    <property type="entry name" value="Tyr_kinase_cat_dom"/>
</dbReference>
<dbReference type="InterPro" id="IPR008266">
    <property type="entry name" value="Tyr_kinase_AS"/>
</dbReference>
<keyword evidence="4" id="KW-0677">Repeat</keyword>
<feature type="region of interest" description="Disordered" evidence="11">
    <location>
        <begin position="812"/>
        <end position="834"/>
    </location>
</feature>
<sequence length="2592" mass="292864">MKSKTVNNTGNDQGIVSLHYLLEEADLLVYEQEFLFQLKLRHAGDLEYVEEQDLLSIGMSRPEQKRLRKIYEKYYPPKSFVGKLKNAFSVSKNDNKKINKNISNGTSSTIIEDNEEKHVISPDKITLLKELGKGEFGSVFQASWQTSSDIAGGCGTVQVAAKCILPEKLIANPTSFLQEAAIMHKMTHENVVKLFGVVLDTKSIMLVSELAPCGSLLECLNKSALKDSFTVNVLCEYTQQIAKGMNYLSSQRLIHRDLACRNVLVFSFTKVKISDFGLSRCLGVGEDYYRSQLTPSLKLPIAWCAPECINFLKFTSASDVWSYGVTVWEMFSYGETPWSGYTGAQILISVDTKKERLPCPSACPIDLYQLLLRCWNHEPHKRPTFSDLVERLPDVMPQQLLTIAECRDGQPDHLQYSKEELITVIERTPTAYPDGYYWRGALKDGTIGLFRPTDTVAHIGTDNPKVSYSIIQAPPTISTSEKKQINNEKDIKKKKLLISEPQGDLRHTCHVGIDGRSFGLLQVDKNDLSKALPPSVPPVPLFNQPSRHSPLHTSSSSTSSCDGSLHRSSGGQISSTFNPSCLKPMMRSPPPALPPKPSYRYPPPLPSAPLLSNSSTLERGTTFSYIGEESPTSTLQFVNLQRSRYCDEPSITNGEEEQSIVYSMANDITNFTLSTLTDYRDDDSCRIKKDEYTKILKNKLKEEAKNCNKIHVGPLNPVENPSLVLMNEDDKKKWDKTVEKRHNDVERKLSKELAKKNNWRKSSSSESHSEDNEDKQLFKKIDVKPFEAEWTEDAQQAYKLLVQCGDCLKRTSPLPDKSLQTTERNGSLSPKSNIVTNNDKISTLNNDKNCNNESIKLNGKENDGEDYNRRSATFSSINSSDTDVTVVTIVNNNETNVSNNLSRNLMTTSLIDESSSLLINDNNDIRYQRFSSPGDNIMSTSHISNIPMPSLDDEDSVSPLRALKNTAIFPPRFSMKPIPPPVPPKPKSKLWSVIEKFRNVMTDAAKVSLSELLEVRGAGLEVEELLDITLVASEYLVKKRPLPNCKAQLFGVDEVNILKDGNIEICFIPANQAEDDIIPPEIKDPNNPGKVVGSNTDAAFVWCLGTLLMNSGAADCKDPNLFSLLNLLTVYDVGTRPSLKKLAQMVRNKMERGRNSKQNIQELYAEIMGDYDELNEMSSVDDISERDLFSDEEEINDRDDDNESGSHLFDYTEDIINNKNNNTKVVKNINKNTNEKIVTPNSPFNDNFFESRNSPKPNIKDLKLNGLQENTIDPFDYVDKDKQNEHNMHTLSGRDPFHDAEKDLSQSFNTNNNKKMSPITSTSYGFSRCLSDDDDIVQANVPYETPSPVSSPLSTTDDLGYESPKSNIELQNKNKLNTNTINSLNFSHGRSDFSSDSNEFNNQNNIKNEVKNNIKKEFDYDTPPIAPQRTSIPLKISNPFVDNNNIDEKENDNTTKFMDTNNIFKSSLEIPPVSARTRSIDYYKSQHVNAEVVVKQQPDIISSNPFENEKMISGTITSKNLPKFINEDNTKINEEESIDDMFLKARQQQNSSSLTGEKIDDNEEIDVVGTLKRRNSMALASIRKHNQKFTSMGYGSMRKKLNKTAAVPEFIEKNSLPHIHLNAQLVKKKRLLTLYRVENTDVRVKLLNGQYIDVKCKSDIKCDEIFNLVVSHCNIHEYHFFGLAIQKDNEFYFLDPKKKIEKYAPSGWKNEKKAMTRQPYILHMRFMRYPPLLSYVKTDITMHELYLQLRNDILNERLRGNETIIFQLASLALQAEFSNKPDSSISSPTDYFLLDHYLPKQYFAYDDSKRIALMLSEMHEKLKGMKCHEAEIRYIKICQTLPEYGSHFYRIFKSKPTQDMIANMPTRSVDAGSIHLIAIMLKGICIYEFSNNQRNMIQEFLWKDTNTLQFDRKRFVIVKSNTFGAQHFVFYTDHYTKSSYFVRFAAVQHKFMIRVRQWQSTLKKKTEEKPGENGIDVSIPKEDDIIEKSLSNNQIIKQEDTLSIKNKNSSLPLYEIPENQPINDNFNNNSNKLSEKLYNNRDIPTKINQNNEEKNSIKYNLITPQIKNHTIDDEKISRKSSENYSDYPLEQKGQELSITLEKDPKAGLGLTLVDGKWNGVKGIFVKAVTLGGAGEIGGVCVGDKLISVNGISLLGKDRHDAVTYVKESNASVTLGIIRYDNLATRHGKGITTLGRPQRKDSNLDSLSLSSNVLKNTSYISNDPNISSISKDGTTPPTKKKHTNAPIIQKRVRAVSDFGAKSDKLPMFNTEDIINELQKNTKNPSRLDLHMDSSDEEFGAGEYQVPATSMYKYHDSDNDDDDDNENLDKFNINNANQGYGLYNKYKKSNHTDNDQFDNKSWSSNNIPKVAVRSLDHPSTNNDINDEGEYKNNYDNGIQSSYQEENKNENIKEMIIYIKRSPNGSLGLKIATGIEGAYIKQINAEPALSSGIMPNDKLISINNIYVHGMTHSDIIGLLRDGGENVAIKILRDLTETGEEEIITVYLTKKDTISLGLSLSKKTDSEGSFIRHIAEGSVAYLEKSLKIGDRIWEVNDIFVGNEGPNNVGELLKTSNNDLKITIKRKVGHSSNINNF</sequence>
<dbReference type="PROSITE" id="PS00109">
    <property type="entry name" value="PROTEIN_KINASE_TYR"/>
    <property type="match status" value="1"/>
</dbReference>
<dbReference type="EC" id="2.7.10.2" evidence="1"/>
<dbReference type="CDD" id="cd17101">
    <property type="entry name" value="FERM_F1_PTPN13_like"/>
    <property type="match status" value="1"/>
</dbReference>
<evidence type="ECO:0000259" key="13">
    <source>
        <dbReference type="PROSITE" id="PS50057"/>
    </source>
</evidence>
<dbReference type="InterPro" id="IPR001245">
    <property type="entry name" value="Ser-Thr/Tyr_kinase_cat_dom"/>
</dbReference>
<dbReference type="InterPro" id="IPR011009">
    <property type="entry name" value="Kinase-like_dom_sf"/>
</dbReference>
<dbReference type="InterPro" id="IPR019748">
    <property type="entry name" value="FERM_central"/>
</dbReference>
<evidence type="ECO:0000313" key="18">
    <source>
        <dbReference type="WBParaSite" id="TCONS_00015808.p1"/>
    </source>
</evidence>
<evidence type="ECO:0000256" key="5">
    <source>
        <dbReference type="ARBA" id="ARBA00022741"/>
    </source>
</evidence>
<organism evidence="17 18">
    <name type="scientific">Strongyloides stercoralis</name>
    <name type="common">Threadworm</name>
    <dbReference type="NCBI Taxonomy" id="6248"/>
    <lineage>
        <taxon>Eukaryota</taxon>
        <taxon>Metazoa</taxon>
        <taxon>Ecdysozoa</taxon>
        <taxon>Nematoda</taxon>
        <taxon>Chromadorea</taxon>
        <taxon>Rhabditida</taxon>
        <taxon>Tylenchina</taxon>
        <taxon>Panagrolaimomorpha</taxon>
        <taxon>Strongyloidoidea</taxon>
        <taxon>Strongyloididae</taxon>
        <taxon>Strongyloides</taxon>
    </lineage>
</organism>
<feature type="domain" description="PDZ" evidence="14">
    <location>
        <begin position="2097"/>
        <end position="2180"/>
    </location>
</feature>
<protein>
    <recommendedName>
        <fullName evidence="1">non-specific protein-tyrosine kinase</fullName>
        <ecNumber evidence="1">2.7.10.2</ecNumber>
    </recommendedName>
</protein>
<dbReference type="Gene3D" id="2.30.42.10">
    <property type="match status" value="3"/>
</dbReference>
<evidence type="ECO:0000256" key="11">
    <source>
        <dbReference type="SAM" id="MobiDB-lite"/>
    </source>
</evidence>
<feature type="region of interest" description="Disordered" evidence="11">
    <location>
        <begin position="532"/>
        <end position="614"/>
    </location>
</feature>
<evidence type="ECO:0000256" key="4">
    <source>
        <dbReference type="ARBA" id="ARBA00022737"/>
    </source>
</evidence>
<feature type="domain" description="Protein kinase" evidence="12">
    <location>
        <begin position="125"/>
        <end position="401"/>
    </location>
</feature>
<feature type="compositionally biased region" description="Polar residues" evidence="11">
    <location>
        <begin position="818"/>
        <end position="834"/>
    </location>
</feature>
<feature type="domain" description="KIND" evidence="16">
    <location>
        <begin position="1007"/>
        <end position="1218"/>
    </location>
</feature>
<dbReference type="InterPro" id="IPR029071">
    <property type="entry name" value="Ubiquitin-like_domsf"/>
</dbReference>
<feature type="compositionally biased region" description="Low complexity" evidence="11">
    <location>
        <begin position="1346"/>
        <end position="1356"/>
    </location>
</feature>
<dbReference type="InterPro" id="IPR055175">
    <property type="entry name" value="ACK/TNK-like_SAM"/>
</dbReference>
<dbReference type="InterPro" id="IPR052074">
    <property type="entry name" value="NonRcpt_TyrProt_Phosphatase"/>
</dbReference>
<keyword evidence="17" id="KW-1185">Reference proteome</keyword>
<dbReference type="InterPro" id="IPR017441">
    <property type="entry name" value="Protein_kinase_ATP_BS"/>
</dbReference>
<keyword evidence="8" id="KW-0829">Tyrosine-protein kinase</keyword>
<evidence type="ECO:0000259" key="16">
    <source>
        <dbReference type="PROSITE" id="PS51377"/>
    </source>
</evidence>
<evidence type="ECO:0000256" key="6">
    <source>
        <dbReference type="ARBA" id="ARBA00022777"/>
    </source>
</evidence>
<feature type="compositionally biased region" description="Basic and acidic residues" evidence="11">
    <location>
        <begin position="743"/>
        <end position="755"/>
    </location>
</feature>
<dbReference type="InterPro" id="IPR000299">
    <property type="entry name" value="FERM_domain"/>
</dbReference>
<dbReference type="InterPro" id="IPR035963">
    <property type="entry name" value="FERM_2"/>
</dbReference>
<dbReference type="SUPFAM" id="SSF54236">
    <property type="entry name" value="Ubiquitin-like"/>
    <property type="match status" value="1"/>
</dbReference>
<dbReference type="SMART" id="SM00228">
    <property type="entry name" value="PDZ"/>
    <property type="match status" value="3"/>
</dbReference>
<dbReference type="GO" id="GO:0004715">
    <property type="term" value="F:non-membrane spanning protein tyrosine kinase activity"/>
    <property type="evidence" value="ECO:0007669"/>
    <property type="project" value="UniProtKB-EC"/>
</dbReference>
<feature type="domain" description="PDZ" evidence="14">
    <location>
        <begin position="2413"/>
        <end position="2491"/>
    </location>
</feature>
<dbReference type="InterPro" id="IPR011019">
    <property type="entry name" value="KIND_dom"/>
</dbReference>
<dbReference type="Pfam" id="PF00595">
    <property type="entry name" value="PDZ"/>
    <property type="match status" value="3"/>
</dbReference>
<dbReference type="PROSITE" id="PS51377">
    <property type="entry name" value="KIND"/>
    <property type="match status" value="1"/>
</dbReference>
<dbReference type="PROSITE" id="PS50106">
    <property type="entry name" value="PDZ"/>
    <property type="match status" value="3"/>
</dbReference>
<feature type="compositionally biased region" description="Pro residues" evidence="11">
    <location>
        <begin position="587"/>
        <end position="607"/>
    </location>
</feature>
<dbReference type="FunFam" id="1.10.510.10:FF:000521">
    <property type="entry name" value="Tyrosine-protein kinase pr2"/>
    <property type="match status" value="1"/>
</dbReference>
<feature type="region of interest" description="Disordered" evidence="11">
    <location>
        <begin position="743"/>
        <end position="774"/>
    </location>
</feature>
<dbReference type="InterPro" id="IPR018980">
    <property type="entry name" value="FERM_PH-like_C"/>
</dbReference>
<keyword evidence="6" id="KW-0418">Kinase</keyword>
<comment type="catalytic activity">
    <reaction evidence="9">
        <text>L-threonyl-[protein] + ATP = O-phospho-L-threonyl-[protein] + ADP + H(+)</text>
        <dbReference type="Rhea" id="RHEA:46608"/>
        <dbReference type="Rhea" id="RHEA-COMP:11060"/>
        <dbReference type="Rhea" id="RHEA-COMP:11605"/>
        <dbReference type="ChEBI" id="CHEBI:15378"/>
        <dbReference type="ChEBI" id="CHEBI:30013"/>
        <dbReference type="ChEBI" id="CHEBI:30616"/>
        <dbReference type="ChEBI" id="CHEBI:61977"/>
        <dbReference type="ChEBI" id="CHEBI:456216"/>
        <dbReference type="EC" id="2.7.11.1"/>
    </reaction>
</comment>
<dbReference type="InterPro" id="IPR036034">
    <property type="entry name" value="PDZ_sf"/>
</dbReference>
<dbReference type="WBParaSite" id="TCONS_00015808.p1">
    <property type="protein sequence ID" value="TCONS_00015808.p1"/>
    <property type="gene ID" value="XLOC_010572"/>
</dbReference>
<dbReference type="Pfam" id="PF07714">
    <property type="entry name" value="PK_Tyr_Ser-Thr"/>
    <property type="match status" value="1"/>
</dbReference>
<evidence type="ECO:0000313" key="17">
    <source>
        <dbReference type="Proteomes" id="UP000035681"/>
    </source>
</evidence>
<dbReference type="SMART" id="SM01196">
    <property type="entry name" value="FERM_C"/>
    <property type="match status" value="1"/>
</dbReference>
<dbReference type="Pfam" id="PF09380">
    <property type="entry name" value="FERM_C"/>
    <property type="match status" value="1"/>
</dbReference>
<evidence type="ECO:0000256" key="1">
    <source>
        <dbReference type="ARBA" id="ARBA00011903"/>
    </source>
</evidence>
<dbReference type="GO" id="GO:0004674">
    <property type="term" value="F:protein serine/threonine kinase activity"/>
    <property type="evidence" value="ECO:0007669"/>
    <property type="project" value="UniProtKB-EC"/>
</dbReference>